<keyword evidence="9" id="KW-1185">Reference proteome</keyword>
<gene>
    <name evidence="8" type="ORF">BaRGS_00008397</name>
</gene>
<dbReference type="GO" id="GO:0032259">
    <property type="term" value="P:methylation"/>
    <property type="evidence" value="ECO:0007669"/>
    <property type="project" value="UniProtKB-KW"/>
</dbReference>
<evidence type="ECO:0000256" key="5">
    <source>
        <dbReference type="ARBA" id="ARBA00039681"/>
    </source>
</evidence>
<comment type="similarity">
    <text evidence="7">Belongs to the class I-like SAM-binding methyltransferase superfamily. C5-methyltransferase family.</text>
</comment>
<dbReference type="InterPro" id="IPR050750">
    <property type="entry name" value="C5-MTase"/>
</dbReference>
<proteinExistence type="inferred from homology"/>
<dbReference type="PRINTS" id="PR00105">
    <property type="entry name" value="C5METTRFRASE"/>
</dbReference>
<dbReference type="Gene3D" id="3.90.120.10">
    <property type="entry name" value="DNA Methylase, subunit A, domain 2"/>
    <property type="match status" value="1"/>
</dbReference>
<feature type="active site" evidence="7">
    <location>
        <position position="86"/>
    </location>
</feature>
<sequence>MAASSDRNDRLRVLELYSGIGGMHWALKEAGIPFQVVQAMDVNTTANKIYQHNFPDVAISASSITKLTASQLKKWRPDAILMSPPCQPFTRVGKKQDSDDPRTQSFLHLMQLLRSIPEKPKYMLVENVKGFEVSETRRLLVEMLQHCDYTFQEFLLSPLQFGVPNARLRYYLIAKLKPSSFGFKTSDKILEDVPEEALPWLRFRKSQTSSNMQTRATAHHEATDCDRAAASPACPHGVNQHLSYTSDKHQNRCSQNIRGNEEQLVSELLPSEGEQSQSGKTTTSCEKGFAEFSSHSGFGSTCTCHPVSDTILKEQSQEMTSSCPSTESVHLANSVSVCNTVNTCNSAQTDSDTESSRTAIHNETHQASGCGCSDQMPQHCGPSWTNSVAMCDAGRNMRHCEEDDPLVCADGTCLQEYLETAGSDDYFNQFLLSDKELRMFVVMDIVHRSFRKSACFTKRYGHYVEGAGSLLQMTDDTKVVQEASEFKSTAVEHKNRQDWGEEELAILRQLRLRYFTPREVANLLCFPQEFTFPSEFSTIQCHRVLGNSLNVHVVAVLIRLMML</sequence>
<dbReference type="EC" id="2.1.1.204" evidence="4"/>
<dbReference type="Gene3D" id="3.40.50.150">
    <property type="entry name" value="Vaccinia Virus protein VP39"/>
    <property type="match status" value="1"/>
</dbReference>
<dbReference type="GO" id="GO:0008168">
    <property type="term" value="F:methyltransferase activity"/>
    <property type="evidence" value="ECO:0007669"/>
    <property type="project" value="UniProtKB-KW"/>
</dbReference>
<dbReference type="PROSITE" id="PS00095">
    <property type="entry name" value="C5_MTASE_2"/>
    <property type="match status" value="1"/>
</dbReference>
<evidence type="ECO:0000313" key="8">
    <source>
        <dbReference type="EMBL" id="KAK7500490.1"/>
    </source>
</evidence>
<evidence type="ECO:0000256" key="7">
    <source>
        <dbReference type="PROSITE-ProRule" id="PRU01016"/>
    </source>
</evidence>
<comment type="caution">
    <text evidence="8">The sequence shown here is derived from an EMBL/GenBank/DDBJ whole genome shotgun (WGS) entry which is preliminary data.</text>
</comment>
<protein>
    <recommendedName>
        <fullName evidence="5">tRNA (cytosine(38)-C(5))-methyltransferase</fullName>
        <ecNumber evidence="4">2.1.1.204</ecNumber>
    </recommendedName>
    <alternativeName>
        <fullName evidence="6">DNA (cytosine-5)-methyltransferase-like protein 2</fullName>
    </alternativeName>
</protein>
<evidence type="ECO:0000256" key="4">
    <source>
        <dbReference type="ARBA" id="ARBA00039081"/>
    </source>
</evidence>
<reference evidence="8 9" key="1">
    <citation type="journal article" date="2023" name="Sci. Data">
        <title>Genome assembly of the Korean intertidal mud-creeper Batillaria attramentaria.</title>
        <authorList>
            <person name="Patra A.K."/>
            <person name="Ho P.T."/>
            <person name="Jun S."/>
            <person name="Lee S.J."/>
            <person name="Kim Y."/>
            <person name="Won Y.J."/>
        </authorList>
    </citation>
    <scope>NUCLEOTIDE SEQUENCE [LARGE SCALE GENOMIC DNA]</scope>
    <source>
        <strain evidence="8">Wonlab-2016</strain>
    </source>
</reference>
<keyword evidence="1 7" id="KW-0489">Methyltransferase</keyword>
<evidence type="ECO:0000313" key="9">
    <source>
        <dbReference type="Proteomes" id="UP001519460"/>
    </source>
</evidence>
<dbReference type="EMBL" id="JACVVK020000037">
    <property type="protein sequence ID" value="KAK7500490.1"/>
    <property type="molecule type" value="Genomic_DNA"/>
</dbReference>
<dbReference type="Proteomes" id="UP001519460">
    <property type="component" value="Unassembled WGS sequence"/>
</dbReference>
<name>A0ABD0LMH4_9CAEN</name>
<dbReference type="SUPFAM" id="SSF53335">
    <property type="entry name" value="S-adenosyl-L-methionine-dependent methyltransferases"/>
    <property type="match status" value="1"/>
</dbReference>
<dbReference type="PROSITE" id="PS51679">
    <property type="entry name" value="SAM_MT_C5"/>
    <property type="match status" value="1"/>
</dbReference>
<dbReference type="PANTHER" id="PTHR46098">
    <property type="entry name" value="TRNA (CYTOSINE(38)-C(5))-METHYLTRANSFERASE"/>
    <property type="match status" value="1"/>
</dbReference>
<keyword evidence="2 7" id="KW-0808">Transferase</keyword>
<dbReference type="InterPro" id="IPR001525">
    <property type="entry name" value="C5_MeTfrase"/>
</dbReference>
<dbReference type="Pfam" id="PF00145">
    <property type="entry name" value="DNA_methylase"/>
    <property type="match status" value="2"/>
</dbReference>
<evidence type="ECO:0000256" key="3">
    <source>
        <dbReference type="ARBA" id="ARBA00022691"/>
    </source>
</evidence>
<organism evidence="8 9">
    <name type="scientific">Batillaria attramentaria</name>
    <dbReference type="NCBI Taxonomy" id="370345"/>
    <lineage>
        <taxon>Eukaryota</taxon>
        <taxon>Metazoa</taxon>
        <taxon>Spiralia</taxon>
        <taxon>Lophotrochozoa</taxon>
        <taxon>Mollusca</taxon>
        <taxon>Gastropoda</taxon>
        <taxon>Caenogastropoda</taxon>
        <taxon>Sorbeoconcha</taxon>
        <taxon>Cerithioidea</taxon>
        <taxon>Batillariidae</taxon>
        <taxon>Batillaria</taxon>
    </lineage>
</organism>
<dbReference type="InterPro" id="IPR031303">
    <property type="entry name" value="C5_meth_CS"/>
</dbReference>
<accession>A0ABD0LMH4</accession>
<dbReference type="PANTHER" id="PTHR46098:SF1">
    <property type="entry name" value="TRNA (CYTOSINE(38)-C(5))-METHYLTRANSFERASE"/>
    <property type="match status" value="1"/>
</dbReference>
<keyword evidence="3 7" id="KW-0949">S-adenosyl-L-methionine</keyword>
<dbReference type="AlphaFoldDB" id="A0ABD0LMH4"/>
<evidence type="ECO:0000256" key="6">
    <source>
        <dbReference type="ARBA" id="ARBA00042810"/>
    </source>
</evidence>
<evidence type="ECO:0000256" key="1">
    <source>
        <dbReference type="ARBA" id="ARBA00022603"/>
    </source>
</evidence>
<dbReference type="InterPro" id="IPR029063">
    <property type="entry name" value="SAM-dependent_MTases_sf"/>
</dbReference>
<evidence type="ECO:0000256" key="2">
    <source>
        <dbReference type="ARBA" id="ARBA00022679"/>
    </source>
</evidence>